<dbReference type="EMBL" id="GL379792">
    <property type="protein sequence ID" value="EGT54244.1"/>
    <property type="molecule type" value="Genomic_DNA"/>
</dbReference>
<dbReference type="InParanoid" id="G0MFH9"/>
<name>G0MFH9_CAEBE</name>
<dbReference type="Proteomes" id="UP000008068">
    <property type="component" value="Unassembled WGS sequence"/>
</dbReference>
<gene>
    <name evidence="1" type="ORF">CAEBREN_32488</name>
</gene>
<protein>
    <submittedName>
        <fullName evidence="1">Uncharacterized protein</fullName>
    </submittedName>
</protein>
<organism evidence="2">
    <name type="scientific">Caenorhabditis brenneri</name>
    <name type="common">Nematode worm</name>
    <dbReference type="NCBI Taxonomy" id="135651"/>
    <lineage>
        <taxon>Eukaryota</taxon>
        <taxon>Metazoa</taxon>
        <taxon>Ecdysozoa</taxon>
        <taxon>Nematoda</taxon>
        <taxon>Chromadorea</taxon>
        <taxon>Rhabditida</taxon>
        <taxon>Rhabditina</taxon>
        <taxon>Rhabditomorpha</taxon>
        <taxon>Rhabditoidea</taxon>
        <taxon>Rhabditidae</taxon>
        <taxon>Peloderinae</taxon>
        <taxon>Caenorhabditis</taxon>
    </lineage>
</organism>
<proteinExistence type="predicted"/>
<dbReference type="AlphaFoldDB" id="G0MFH9"/>
<reference evidence="2" key="1">
    <citation type="submission" date="2011-07" db="EMBL/GenBank/DDBJ databases">
        <authorList>
            <consortium name="Caenorhabditis brenneri Sequencing and Analysis Consortium"/>
            <person name="Wilson R.K."/>
        </authorList>
    </citation>
    <scope>NUCLEOTIDE SEQUENCE [LARGE SCALE GENOMIC DNA]</scope>
    <source>
        <strain evidence="2">PB2801</strain>
    </source>
</reference>
<dbReference type="HOGENOM" id="CLU_2690016_0_0_1"/>
<accession>G0MFH9</accession>
<keyword evidence="2" id="KW-1185">Reference proteome</keyword>
<sequence>MGANRVVKVEEGVIRLTSHPNMINAYWLSPSNHLSRNKGALLTADPTTPGAGCRLLTFLRAEKREEEHLLSRLP</sequence>
<evidence type="ECO:0000313" key="2">
    <source>
        <dbReference type="Proteomes" id="UP000008068"/>
    </source>
</evidence>
<evidence type="ECO:0000313" key="1">
    <source>
        <dbReference type="EMBL" id="EGT54244.1"/>
    </source>
</evidence>